<dbReference type="PANTHER" id="PTHR32089:SF112">
    <property type="entry name" value="LYSOZYME-LIKE PROTEIN-RELATED"/>
    <property type="match status" value="1"/>
</dbReference>
<keyword evidence="5" id="KW-1133">Transmembrane helix</keyword>
<dbReference type="InterPro" id="IPR033479">
    <property type="entry name" value="dCache_1"/>
</dbReference>
<dbReference type="EMBL" id="AP009389">
    <property type="protein sequence ID" value="BAF58848.1"/>
    <property type="molecule type" value="Genomic_DNA"/>
</dbReference>
<evidence type="ECO:0000256" key="4">
    <source>
        <dbReference type="ARBA" id="ARBA00022692"/>
    </source>
</evidence>
<name>A5D4I8_PELTS</name>
<evidence type="ECO:0000256" key="1">
    <source>
        <dbReference type="ARBA" id="ARBA00004651"/>
    </source>
</evidence>
<dbReference type="GO" id="GO:0005886">
    <property type="term" value="C:plasma membrane"/>
    <property type="evidence" value="ECO:0007669"/>
    <property type="project" value="UniProtKB-SubCell"/>
</dbReference>
<dbReference type="KEGG" id="pth:PTH_0667"/>
<dbReference type="Gene3D" id="1.10.287.950">
    <property type="entry name" value="Methyl-accepting chemotaxis protein"/>
    <property type="match status" value="1"/>
</dbReference>
<dbReference type="GO" id="GO:0007165">
    <property type="term" value="P:signal transduction"/>
    <property type="evidence" value="ECO:0007669"/>
    <property type="project" value="UniProtKB-KW"/>
</dbReference>
<accession>A5D4I8</accession>
<protein>
    <submittedName>
        <fullName evidence="10">Methyl-accepting chemotaxis protein</fullName>
    </submittedName>
</protein>
<dbReference type="SUPFAM" id="SSF103190">
    <property type="entry name" value="Sensory domain-like"/>
    <property type="match status" value="1"/>
</dbReference>
<gene>
    <name evidence="10" type="primary">Tar</name>
    <name evidence="10" type="ordered locus">PTH_0667</name>
</gene>
<dbReference type="PANTHER" id="PTHR32089">
    <property type="entry name" value="METHYL-ACCEPTING CHEMOTAXIS PROTEIN MCPB"/>
    <property type="match status" value="1"/>
</dbReference>
<dbReference type="InterPro" id="IPR004089">
    <property type="entry name" value="MCPsignal_dom"/>
</dbReference>
<dbReference type="InterPro" id="IPR029151">
    <property type="entry name" value="Sensor-like_sf"/>
</dbReference>
<dbReference type="AlphaFoldDB" id="A5D4I8"/>
<evidence type="ECO:0000256" key="7">
    <source>
        <dbReference type="ARBA" id="ARBA00023224"/>
    </source>
</evidence>
<dbReference type="PROSITE" id="PS50111">
    <property type="entry name" value="CHEMOTAXIS_TRANSDUC_2"/>
    <property type="match status" value="1"/>
</dbReference>
<keyword evidence="2" id="KW-1003">Cell membrane</keyword>
<feature type="domain" description="Methyl-accepting transducer" evidence="9">
    <location>
        <begin position="39"/>
        <end position="300"/>
    </location>
</feature>
<dbReference type="Proteomes" id="UP000006556">
    <property type="component" value="Chromosome"/>
</dbReference>
<evidence type="ECO:0000313" key="10">
    <source>
        <dbReference type="EMBL" id="BAF58848.1"/>
    </source>
</evidence>
<evidence type="ECO:0000256" key="8">
    <source>
        <dbReference type="PROSITE-ProRule" id="PRU00284"/>
    </source>
</evidence>
<evidence type="ECO:0000256" key="2">
    <source>
        <dbReference type="ARBA" id="ARBA00022475"/>
    </source>
</evidence>
<keyword evidence="11" id="KW-1185">Reference proteome</keyword>
<keyword evidence="7 8" id="KW-0807">Transducer</keyword>
<dbReference type="GO" id="GO:0006935">
    <property type="term" value="P:chemotaxis"/>
    <property type="evidence" value="ECO:0007669"/>
    <property type="project" value="UniProtKB-KW"/>
</dbReference>
<dbReference type="Pfam" id="PF00015">
    <property type="entry name" value="MCPsignal"/>
    <property type="match status" value="1"/>
</dbReference>
<evidence type="ECO:0000256" key="3">
    <source>
        <dbReference type="ARBA" id="ARBA00022500"/>
    </source>
</evidence>
<evidence type="ECO:0000256" key="5">
    <source>
        <dbReference type="ARBA" id="ARBA00022989"/>
    </source>
</evidence>
<keyword evidence="3" id="KW-0145">Chemotaxis</keyword>
<proteinExistence type="predicted"/>
<dbReference type="STRING" id="370438.PTH_0667"/>
<sequence length="462" mass="49929">MLLARKQYRRCLERLSWATARVAAGNVTGVPGESFYPGEYRDLIRELNNVSMLMRSIAENSQATAGQVAAAAEQVDMIVGHARQAVMDFDRIKELAGSLAAVTGKLKRKTVENEQAVAECRRGMNAARQAMDRINADSEQIAGLISRLDAAVGRVDTILTVIGEISDRTRLLALNAAIEAARAGEHGKGFAVVAREVKKLSDSTSAAVNETGDILRAVRAEARKVAGTVLLSKQNIKSGMDQLVSADEGLVKISRAVASVSSAVEESGREIEDYLLQVDANVGAQKKNLEEITAVLDLLKRAAKTLDEVGKKVKISVFGAGGRAGLGSLADRLMELLKSVAQRPGFVSLIEEEHRHVLTGLLQQVKELEAVYSNRADGTFIFSEPPAGLVNARAREWWQRAMAGDNYISDVYVSAITRKPCLTLSVPIRGEDGSVRGVLGADVRLDTIENKNSSDESYNPRF</sequence>
<evidence type="ECO:0000313" key="11">
    <source>
        <dbReference type="Proteomes" id="UP000006556"/>
    </source>
</evidence>
<keyword evidence="4" id="KW-0812">Transmembrane</keyword>
<dbReference type="Pfam" id="PF02743">
    <property type="entry name" value="dCache_1"/>
    <property type="match status" value="1"/>
</dbReference>
<keyword evidence="6" id="KW-0472">Membrane</keyword>
<comment type="subcellular location">
    <subcellularLocation>
        <location evidence="1">Cell membrane</location>
        <topology evidence="1">Multi-pass membrane protein</topology>
    </subcellularLocation>
</comment>
<dbReference type="SUPFAM" id="SSF58104">
    <property type="entry name" value="Methyl-accepting chemotaxis protein (MCP) signaling domain"/>
    <property type="match status" value="1"/>
</dbReference>
<dbReference type="CDD" id="cd18773">
    <property type="entry name" value="PDC1_HK_sensor"/>
    <property type="match status" value="1"/>
</dbReference>
<reference evidence="11" key="1">
    <citation type="journal article" date="2008" name="Genome Res.">
        <title>The genome of Pelotomaculum thermopropionicum reveals niche-associated evolution in anaerobic microbiota.</title>
        <authorList>
            <person name="Kosaka T."/>
            <person name="Kato S."/>
            <person name="Shimoyama T."/>
            <person name="Ishii S."/>
            <person name="Abe T."/>
            <person name="Watanabe K."/>
        </authorList>
    </citation>
    <scope>NUCLEOTIDE SEQUENCE [LARGE SCALE GENOMIC DNA]</scope>
    <source>
        <strain evidence="11">DSM 13744 / JCM 10971 / SI</strain>
    </source>
</reference>
<organism evidence="10 11">
    <name type="scientific">Pelotomaculum thermopropionicum (strain DSM 13744 / JCM 10971 / SI)</name>
    <dbReference type="NCBI Taxonomy" id="370438"/>
    <lineage>
        <taxon>Bacteria</taxon>
        <taxon>Bacillati</taxon>
        <taxon>Bacillota</taxon>
        <taxon>Clostridia</taxon>
        <taxon>Eubacteriales</taxon>
        <taxon>Desulfotomaculaceae</taxon>
        <taxon>Pelotomaculum</taxon>
    </lineage>
</organism>
<evidence type="ECO:0000256" key="6">
    <source>
        <dbReference type="ARBA" id="ARBA00023136"/>
    </source>
</evidence>
<dbReference type="HOGENOM" id="CLU_000445_107_18_9"/>
<dbReference type="Gene3D" id="3.30.450.20">
    <property type="entry name" value="PAS domain"/>
    <property type="match status" value="1"/>
</dbReference>
<dbReference type="eggNOG" id="COG0840">
    <property type="taxonomic scope" value="Bacteria"/>
</dbReference>
<dbReference type="SMART" id="SM00283">
    <property type="entry name" value="MA"/>
    <property type="match status" value="1"/>
</dbReference>
<evidence type="ECO:0000259" key="9">
    <source>
        <dbReference type="PROSITE" id="PS50111"/>
    </source>
</evidence>